<evidence type="ECO:0000259" key="1">
    <source>
        <dbReference type="SMART" id="SM01321"/>
    </source>
</evidence>
<dbReference type="InterPro" id="IPR052715">
    <property type="entry name" value="RAYT_transposase"/>
</dbReference>
<dbReference type="GO" id="GO:0006313">
    <property type="term" value="P:DNA transposition"/>
    <property type="evidence" value="ECO:0007669"/>
    <property type="project" value="InterPro"/>
</dbReference>
<reference evidence="2 3" key="1">
    <citation type="submission" date="2020-08" db="EMBL/GenBank/DDBJ databases">
        <title>Genomic Encyclopedia of Type Strains, Phase IV (KMG-IV): sequencing the most valuable type-strain genomes for metagenomic binning, comparative biology and taxonomic classification.</title>
        <authorList>
            <person name="Goeker M."/>
        </authorList>
    </citation>
    <scope>NUCLEOTIDE SEQUENCE [LARGE SCALE GENOMIC DNA]</scope>
    <source>
        <strain evidence="2 3">DSM 12251</strain>
    </source>
</reference>
<dbReference type="Pfam" id="PF01797">
    <property type="entry name" value="Y1_Tnp"/>
    <property type="match status" value="1"/>
</dbReference>
<proteinExistence type="predicted"/>
<dbReference type="Proteomes" id="UP000534294">
    <property type="component" value="Unassembled WGS sequence"/>
</dbReference>
<name>A0A7W7YKS4_9BACT</name>
<protein>
    <submittedName>
        <fullName evidence="2">REP element-mobilizing transposase RayT</fullName>
    </submittedName>
</protein>
<evidence type="ECO:0000313" key="2">
    <source>
        <dbReference type="EMBL" id="MBB5037812.1"/>
    </source>
</evidence>
<organism evidence="2 3">
    <name type="scientific">Prosthecobacter dejongeii</name>
    <dbReference type="NCBI Taxonomy" id="48465"/>
    <lineage>
        <taxon>Bacteria</taxon>
        <taxon>Pseudomonadati</taxon>
        <taxon>Verrucomicrobiota</taxon>
        <taxon>Verrucomicrobiia</taxon>
        <taxon>Verrucomicrobiales</taxon>
        <taxon>Verrucomicrobiaceae</taxon>
        <taxon>Prosthecobacter</taxon>
    </lineage>
</organism>
<dbReference type="GO" id="GO:0043565">
    <property type="term" value="F:sequence-specific DNA binding"/>
    <property type="evidence" value="ECO:0007669"/>
    <property type="project" value="TreeGrafter"/>
</dbReference>
<dbReference type="InterPro" id="IPR036515">
    <property type="entry name" value="Transposase_17_sf"/>
</dbReference>
<dbReference type="AlphaFoldDB" id="A0A7W7YKS4"/>
<dbReference type="PANTHER" id="PTHR36966:SF1">
    <property type="entry name" value="REP-ASSOCIATED TYROSINE TRANSPOSASE"/>
    <property type="match status" value="1"/>
</dbReference>
<sequence>MKVITRADFTPFDWEAVMISRRRRLPHLTLPGAIYFVTFRLGDAVPLEVAQQWKQARTAWLEQNPPPWSEETEKEYHRRFTMRMERYLDAGYGACDLRTENLRKEVLTSLYHDDGRHYDLGDVVIMPNHVHVLLKPLSPTPVSKLMGPAKGASARRINQMTGRSGVLWMDESFDHIVRSLESLKKFQRYLAANPNKAGLSEGTYFYEQRWAIRDE</sequence>
<dbReference type="Gene3D" id="3.30.70.1290">
    <property type="entry name" value="Transposase IS200-like"/>
    <property type="match status" value="1"/>
</dbReference>
<dbReference type="SMART" id="SM01321">
    <property type="entry name" value="Y1_Tnp"/>
    <property type="match status" value="1"/>
</dbReference>
<evidence type="ECO:0000313" key="3">
    <source>
        <dbReference type="Proteomes" id="UP000534294"/>
    </source>
</evidence>
<dbReference type="RefSeq" id="WP_184208032.1">
    <property type="nucleotide sequence ID" value="NZ_JACHIF010000003.1"/>
</dbReference>
<keyword evidence="3" id="KW-1185">Reference proteome</keyword>
<dbReference type="PANTHER" id="PTHR36966">
    <property type="entry name" value="REP-ASSOCIATED TYROSINE TRANSPOSASE"/>
    <property type="match status" value="1"/>
</dbReference>
<accession>A0A7W7YKS4</accession>
<dbReference type="InterPro" id="IPR002686">
    <property type="entry name" value="Transposase_17"/>
</dbReference>
<comment type="caution">
    <text evidence="2">The sequence shown here is derived from an EMBL/GenBank/DDBJ whole genome shotgun (WGS) entry which is preliminary data.</text>
</comment>
<gene>
    <name evidence="2" type="ORF">HNQ64_002061</name>
</gene>
<dbReference type="EMBL" id="JACHIF010000003">
    <property type="protein sequence ID" value="MBB5037812.1"/>
    <property type="molecule type" value="Genomic_DNA"/>
</dbReference>
<feature type="domain" description="Transposase IS200-like" evidence="1">
    <location>
        <begin position="30"/>
        <end position="193"/>
    </location>
</feature>
<dbReference type="GO" id="GO:0004803">
    <property type="term" value="F:transposase activity"/>
    <property type="evidence" value="ECO:0007669"/>
    <property type="project" value="InterPro"/>
</dbReference>
<dbReference type="SUPFAM" id="SSF143422">
    <property type="entry name" value="Transposase IS200-like"/>
    <property type="match status" value="1"/>
</dbReference>